<organism evidence="1 2">
    <name type="scientific">Cryptotermes secundus</name>
    <dbReference type="NCBI Taxonomy" id="105785"/>
    <lineage>
        <taxon>Eukaryota</taxon>
        <taxon>Metazoa</taxon>
        <taxon>Ecdysozoa</taxon>
        <taxon>Arthropoda</taxon>
        <taxon>Hexapoda</taxon>
        <taxon>Insecta</taxon>
        <taxon>Pterygota</taxon>
        <taxon>Neoptera</taxon>
        <taxon>Polyneoptera</taxon>
        <taxon>Dictyoptera</taxon>
        <taxon>Blattodea</taxon>
        <taxon>Blattoidea</taxon>
        <taxon>Termitoidae</taxon>
        <taxon>Kalotermitidae</taxon>
        <taxon>Cryptotermitinae</taxon>
        <taxon>Cryptotermes</taxon>
    </lineage>
</organism>
<evidence type="ECO:0008006" key="3">
    <source>
        <dbReference type="Google" id="ProtNLM"/>
    </source>
</evidence>
<accession>A0A2J7QSP9</accession>
<comment type="caution">
    <text evidence="1">The sequence shown here is derived from an EMBL/GenBank/DDBJ whole genome shotgun (WGS) entry which is preliminary data.</text>
</comment>
<dbReference type="SUPFAM" id="SSF56219">
    <property type="entry name" value="DNase I-like"/>
    <property type="match status" value="1"/>
</dbReference>
<gene>
    <name evidence="1" type="ORF">B7P43_G18310</name>
</gene>
<protein>
    <recommendedName>
        <fullName evidence="3">Endonuclease/exonuclease/phosphatase domain-containing protein</fullName>
    </recommendedName>
</protein>
<dbReference type="EMBL" id="NEVH01011407">
    <property type="protein sequence ID" value="PNF31595.1"/>
    <property type="molecule type" value="Genomic_DNA"/>
</dbReference>
<dbReference type="Proteomes" id="UP000235965">
    <property type="component" value="Unassembled WGS sequence"/>
</dbReference>
<dbReference type="AlphaFoldDB" id="A0A2J7QSP9"/>
<dbReference type="STRING" id="105785.A0A2J7QSP9"/>
<proteinExistence type="predicted"/>
<keyword evidence="2" id="KW-1185">Reference proteome</keyword>
<reference evidence="1 2" key="1">
    <citation type="submission" date="2017-12" db="EMBL/GenBank/DDBJ databases">
        <title>Hemimetabolous genomes reveal molecular basis of termite eusociality.</title>
        <authorList>
            <person name="Harrison M.C."/>
            <person name="Jongepier E."/>
            <person name="Robertson H.M."/>
            <person name="Arning N."/>
            <person name="Bitard-Feildel T."/>
            <person name="Chao H."/>
            <person name="Childers C.P."/>
            <person name="Dinh H."/>
            <person name="Doddapaneni H."/>
            <person name="Dugan S."/>
            <person name="Gowin J."/>
            <person name="Greiner C."/>
            <person name="Han Y."/>
            <person name="Hu H."/>
            <person name="Hughes D.S.T."/>
            <person name="Huylmans A.-K."/>
            <person name="Kemena C."/>
            <person name="Kremer L.P.M."/>
            <person name="Lee S.L."/>
            <person name="Lopez-Ezquerra A."/>
            <person name="Mallet L."/>
            <person name="Monroy-Kuhn J.M."/>
            <person name="Moser A."/>
            <person name="Murali S.C."/>
            <person name="Muzny D.M."/>
            <person name="Otani S."/>
            <person name="Piulachs M.-D."/>
            <person name="Poelchau M."/>
            <person name="Qu J."/>
            <person name="Schaub F."/>
            <person name="Wada-Katsumata A."/>
            <person name="Worley K.C."/>
            <person name="Xie Q."/>
            <person name="Ylla G."/>
            <person name="Poulsen M."/>
            <person name="Gibbs R.A."/>
            <person name="Schal C."/>
            <person name="Richards S."/>
            <person name="Belles X."/>
            <person name="Korb J."/>
            <person name="Bornberg-Bauer E."/>
        </authorList>
    </citation>
    <scope>NUCLEOTIDE SEQUENCE [LARGE SCALE GENOMIC DNA]</scope>
    <source>
        <tissue evidence="1">Whole body</tissue>
    </source>
</reference>
<sequence length="221" mass="25237">MLVLVGVQDGGGAEPAGEYTFFYGKGNENHELGAVFFFIHMRFLSAVKRVEFVSDRMLYTILRGHWCDVIVLNVHAPTEDKTDNMKNSFYEELVSVFDKFPKYPMKILLGDFNANVGREDIFKLTVGNESLNQISNDNGLTSSKLYQSKNLTVTSTMFPHCNIHKFTWTTPDGKLHNQIDHILTDRRLHSRVLEVQLFRAADCDTDHYVVVAKVKRQANSE</sequence>
<dbReference type="Gene3D" id="3.60.10.10">
    <property type="entry name" value="Endonuclease/exonuclease/phosphatase"/>
    <property type="match status" value="1"/>
</dbReference>
<dbReference type="InterPro" id="IPR036691">
    <property type="entry name" value="Endo/exonu/phosph_ase_sf"/>
</dbReference>
<dbReference type="InParanoid" id="A0A2J7QSP9"/>
<evidence type="ECO:0000313" key="2">
    <source>
        <dbReference type="Proteomes" id="UP000235965"/>
    </source>
</evidence>
<name>A0A2J7QSP9_9NEOP</name>
<evidence type="ECO:0000313" key="1">
    <source>
        <dbReference type="EMBL" id="PNF31595.1"/>
    </source>
</evidence>